<feature type="transmembrane region" description="Helical" evidence="1">
    <location>
        <begin position="121"/>
        <end position="142"/>
    </location>
</feature>
<protein>
    <submittedName>
        <fullName evidence="2">Uncharacterized protein</fullName>
    </submittedName>
</protein>
<keyword evidence="3" id="KW-1185">Reference proteome</keyword>
<evidence type="ECO:0000256" key="1">
    <source>
        <dbReference type="SAM" id="Phobius"/>
    </source>
</evidence>
<gene>
    <name evidence="2" type="ORF">A994_11602</name>
</gene>
<feature type="transmembrane region" description="Helical" evidence="1">
    <location>
        <begin position="88"/>
        <end position="109"/>
    </location>
</feature>
<organism evidence="2 3">
    <name type="scientific">Methanobacterium formicicum (strain DSM 3637 / PP1)</name>
    <dbReference type="NCBI Taxonomy" id="1204725"/>
    <lineage>
        <taxon>Archaea</taxon>
        <taxon>Methanobacteriati</taxon>
        <taxon>Methanobacteriota</taxon>
        <taxon>Methanomada group</taxon>
        <taxon>Methanobacteria</taxon>
        <taxon>Methanobacteriales</taxon>
        <taxon>Methanobacteriaceae</taxon>
        <taxon>Methanobacterium</taxon>
    </lineage>
</organism>
<sequence>MNTRNILRFIYKISTLVTPYLSFIFVLIFLVPWILGNLQLHNSDQVLTLIEVFVLSSATLSLLTFTYIAAMSDLHEKVKKSMVTSGEAFFVATVQFIVGLGIFLLVNLIKDHFTNPGEIALSFSIGGVAYVILILIQFIGMYEVASALSKFLKGIFEIYKSFRVLKKPRLYVFLSERLN</sequence>
<accession>K2R0Z2</accession>
<dbReference type="RefSeq" id="WP_004031831.1">
    <property type="nucleotide sequence ID" value="NZ_AMPO01000012.1"/>
</dbReference>
<feature type="transmembrane region" description="Helical" evidence="1">
    <location>
        <begin position="9"/>
        <end position="34"/>
    </location>
</feature>
<name>K2R0Z2_METFP</name>
<keyword evidence="1" id="KW-1133">Transmembrane helix</keyword>
<reference evidence="2 3" key="1">
    <citation type="journal article" date="2012" name="J. Bacteriol.">
        <title>Draft genome sequence of Methanobacterium formicicum DSM 3637, an archaebacterium isolated from the methane producer amoeba Pelomyxa palustris.</title>
        <authorList>
            <person name="Gutierrez G."/>
        </authorList>
    </citation>
    <scope>NUCLEOTIDE SEQUENCE [LARGE SCALE GENOMIC DNA]</scope>
    <source>
        <strain evidence="3">DSM 3637 / PP1</strain>
    </source>
</reference>
<comment type="caution">
    <text evidence="2">The sequence shown here is derived from an EMBL/GenBank/DDBJ whole genome shotgun (WGS) entry which is preliminary data.</text>
</comment>
<dbReference type="AlphaFoldDB" id="K2R0Z2"/>
<feature type="transmembrane region" description="Helical" evidence="1">
    <location>
        <begin position="46"/>
        <end position="68"/>
    </location>
</feature>
<evidence type="ECO:0000313" key="3">
    <source>
        <dbReference type="Proteomes" id="UP000007360"/>
    </source>
</evidence>
<dbReference type="Proteomes" id="UP000007360">
    <property type="component" value="Unassembled WGS sequence"/>
</dbReference>
<dbReference type="PATRIC" id="fig|1204725.3.peg.2330"/>
<keyword evidence="1" id="KW-0472">Membrane</keyword>
<dbReference type="EMBL" id="AMPO01000012">
    <property type="protein sequence ID" value="EKF84837.1"/>
    <property type="molecule type" value="Genomic_DNA"/>
</dbReference>
<keyword evidence="1" id="KW-0812">Transmembrane</keyword>
<proteinExistence type="predicted"/>
<dbReference type="OrthoDB" id="71104at2157"/>
<evidence type="ECO:0000313" key="2">
    <source>
        <dbReference type="EMBL" id="EKF84837.1"/>
    </source>
</evidence>